<gene>
    <name evidence="3" type="ORF">JHE00_10690</name>
</gene>
<evidence type="ECO:0000313" key="3">
    <source>
        <dbReference type="EMBL" id="MBK1784793.1"/>
    </source>
</evidence>
<keyword evidence="2" id="KW-0472">Membrane</keyword>
<name>A0A934QSX0_9PSEU</name>
<feature type="region of interest" description="Disordered" evidence="1">
    <location>
        <begin position="68"/>
        <end position="119"/>
    </location>
</feature>
<keyword evidence="2" id="KW-1133">Transmembrane helix</keyword>
<keyword evidence="4" id="KW-1185">Reference proteome</keyword>
<feature type="region of interest" description="Disordered" evidence="1">
    <location>
        <begin position="1"/>
        <end position="26"/>
    </location>
</feature>
<feature type="compositionally biased region" description="Polar residues" evidence="1">
    <location>
        <begin position="68"/>
        <end position="77"/>
    </location>
</feature>
<sequence length="229" mass="22678">MDERELEELFRDAPGEAPPPTFAAADIASESRRITRRRHSMIAGVACAVVLLGGAAGAVGVLLGGGDESTSTASGSAPNEGKPLIAGQPGASSGRLPSAQDFPDTVPKQGGSVEGESTLGCDKVDRELATALAGELPVGAGADAIGGLVCPAGSRTAAYTLDGGTVTAALVPEGVSTRLADRPEGTEVVERPAASGGTLLMVSIPDSATPRAPLANQLGGVADALAPRF</sequence>
<comment type="caution">
    <text evidence="3">The sequence shown here is derived from an EMBL/GenBank/DDBJ whole genome shotgun (WGS) entry which is preliminary data.</text>
</comment>
<feature type="compositionally biased region" description="Basic and acidic residues" evidence="1">
    <location>
        <begin position="1"/>
        <end position="14"/>
    </location>
</feature>
<reference evidence="3" key="1">
    <citation type="submission" date="2020-12" db="EMBL/GenBank/DDBJ databases">
        <title>Prauserella sp. ASG 168, a novel actinomycete isolated from cave rock.</title>
        <authorList>
            <person name="Suriyachadkun C."/>
        </authorList>
    </citation>
    <scope>NUCLEOTIDE SEQUENCE</scope>
    <source>
        <strain evidence="3">ASG 168</strain>
    </source>
</reference>
<dbReference type="Proteomes" id="UP000635245">
    <property type="component" value="Unassembled WGS sequence"/>
</dbReference>
<feature type="transmembrane region" description="Helical" evidence="2">
    <location>
        <begin position="41"/>
        <end position="63"/>
    </location>
</feature>
<proteinExistence type="predicted"/>
<dbReference type="RefSeq" id="WP_200317451.1">
    <property type="nucleotide sequence ID" value="NZ_JAENJH010000002.1"/>
</dbReference>
<dbReference type="EMBL" id="JAENJH010000002">
    <property type="protein sequence ID" value="MBK1784793.1"/>
    <property type="molecule type" value="Genomic_DNA"/>
</dbReference>
<evidence type="ECO:0000313" key="4">
    <source>
        <dbReference type="Proteomes" id="UP000635245"/>
    </source>
</evidence>
<protein>
    <submittedName>
        <fullName evidence="3">Uncharacterized protein</fullName>
    </submittedName>
</protein>
<organism evidence="3 4">
    <name type="scientific">Prauserella cavernicola</name>
    <dbReference type="NCBI Taxonomy" id="2800127"/>
    <lineage>
        <taxon>Bacteria</taxon>
        <taxon>Bacillati</taxon>
        <taxon>Actinomycetota</taxon>
        <taxon>Actinomycetes</taxon>
        <taxon>Pseudonocardiales</taxon>
        <taxon>Pseudonocardiaceae</taxon>
        <taxon>Prauserella</taxon>
    </lineage>
</organism>
<dbReference type="AlphaFoldDB" id="A0A934QSX0"/>
<evidence type="ECO:0000256" key="2">
    <source>
        <dbReference type="SAM" id="Phobius"/>
    </source>
</evidence>
<accession>A0A934QSX0</accession>
<keyword evidence="2" id="KW-0812">Transmembrane</keyword>
<evidence type="ECO:0000256" key="1">
    <source>
        <dbReference type="SAM" id="MobiDB-lite"/>
    </source>
</evidence>